<dbReference type="HOGENOM" id="CLU_044146_1_3_9"/>
<keyword evidence="1" id="KW-0378">Hydrolase</keyword>
<dbReference type="SFLD" id="SFLDS00003">
    <property type="entry name" value="Haloacid_Dehalogenase"/>
    <property type="match status" value="1"/>
</dbReference>
<dbReference type="PANTHER" id="PTHR10000:SF8">
    <property type="entry name" value="HAD SUPERFAMILY HYDROLASE-LIKE, TYPE 3"/>
    <property type="match status" value="1"/>
</dbReference>
<protein>
    <submittedName>
        <fullName evidence="1">Cof-like hydrolase</fullName>
    </submittedName>
</protein>
<keyword evidence="2" id="KW-1185">Reference proteome</keyword>
<name>A0A0E3GRB8_CLOSL</name>
<dbReference type="SFLD" id="SFLDG01140">
    <property type="entry name" value="C2.B:_Phosphomannomutase_and_P"/>
    <property type="match status" value="1"/>
</dbReference>
<evidence type="ECO:0000313" key="2">
    <source>
        <dbReference type="Proteomes" id="UP000033115"/>
    </source>
</evidence>
<dbReference type="GO" id="GO:0000287">
    <property type="term" value="F:magnesium ion binding"/>
    <property type="evidence" value="ECO:0007669"/>
    <property type="project" value="TreeGrafter"/>
</dbReference>
<dbReference type="GO" id="GO:0005829">
    <property type="term" value="C:cytosol"/>
    <property type="evidence" value="ECO:0007669"/>
    <property type="project" value="TreeGrafter"/>
</dbReference>
<evidence type="ECO:0000313" key="1">
    <source>
        <dbReference type="EMBL" id="AKA70046.1"/>
    </source>
</evidence>
<dbReference type="RefSeq" id="WP_029161378.1">
    <property type="nucleotide sequence ID" value="NZ_CP009933.1"/>
</dbReference>
<dbReference type="Pfam" id="PF08282">
    <property type="entry name" value="Hydrolase_3"/>
    <property type="match status" value="1"/>
</dbReference>
<dbReference type="EMBL" id="CP009933">
    <property type="protein sequence ID" value="AKA70046.1"/>
    <property type="molecule type" value="Genomic_DNA"/>
</dbReference>
<dbReference type="CDD" id="cd07516">
    <property type="entry name" value="HAD_Pase"/>
    <property type="match status" value="1"/>
</dbReference>
<sequence length="276" mass="31247">MKYKIIASDMDGTLLNDNKNISNYNLAMINKATSLGVKFVIASGRVPATLKFYEETIGKNQPIICANGAIVLDHNKNIIYSNPISKNNLIKIIDILRNDKDTYYHFYDGDVFCSEQFEYSARKFYDFNRKVEKKYRMEIRLLKDAKDYIIKSNSNIDKIVVMDDDIKYLEYLRCKIDNLNGIETTKSELNNVEIMGIGSSKGNALKLLAKHYEIPVEQCIAIGNDENDISMISAAGIGISMINGKDSLKQYADYITKKDNNAGGIGEIIEKFILNI</sequence>
<dbReference type="InterPro" id="IPR006379">
    <property type="entry name" value="HAD-SF_hydro_IIB"/>
</dbReference>
<dbReference type="SUPFAM" id="SSF56784">
    <property type="entry name" value="HAD-like"/>
    <property type="match status" value="1"/>
</dbReference>
<dbReference type="InterPro" id="IPR036412">
    <property type="entry name" value="HAD-like_sf"/>
</dbReference>
<organism evidence="1 2">
    <name type="scientific">Clostridium scatologenes</name>
    <dbReference type="NCBI Taxonomy" id="1548"/>
    <lineage>
        <taxon>Bacteria</taxon>
        <taxon>Bacillati</taxon>
        <taxon>Bacillota</taxon>
        <taxon>Clostridia</taxon>
        <taxon>Eubacteriales</taxon>
        <taxon>Clostridiaceae</taxon>
        <taxon>Clostridium</taxon>
    </lineage>
</organism>
<dbReference type="STRING" id="1548.CSCA_2921"/>
<proteinExistence type="predicted"/>
<dbReference type="AlphaFoldDB" id="A0A0E3GRB8"/>
<dbReference type="Gene3D" id="3.30.1240.10">
    <property type="match status" value="1"/>
</dbReference>
<dbReference type="InterPro" id="IPR023214">
    <property type="entry name" value="HAD_sf"/>
</dbReference>
<dbReference type="Proteomes" id="UP000033115">
    <property type="component" value="Chromosome"/>
</dbReference>
<gene>
    <name evidence="1" type="ORF">CSCA_2921</name>
</gene>
<dbReference type="KEGG" id="csq:CSCA_2921"/>
<dbReference type="PANTHER" id="PTHR10000">
    <property type="entry name" value="PHOSPHOSERINE PHOSPHATASE"/>
    <property type="match status" value="1"/>
</dbReference>
<dbReference type="NCBIfam" id="TIGR00099">
    <property type="entry name" value="Cof-subfamily"/>
    <property type="match status" value="1"/>
</dbReference>
<reference evidence="1 2" key="1">
    <citation type="journal article" date="2015" name="J. Biotechnol.">
        <title>Complete genome sequence of a malodorant-producing acetogen, Clostridium scatologenes ATCC 25775(T).</title>
        <authorList>
            <person name="Zhu Z."/>
            <person name="Guo T."/>
            <person name="Zheng H."/>
            <person name="Song T."/>
            <person name="Ouyang P."/>
            <person name="Xie J."/>
        </authorList>
    </citation>
    <scope>NUCLEOTIDE SEQUENCE [LARGE SCALE GENOMIC DNA]</scope>
    <source>
        <strain evidence="1 2">ATCC 25775</strain>
    </source>
</reference>
<dbReference type="Gene3D" id="3.40.50.1000">
    <property type="entry name" value="HAD superfamily/HAD-like"/>
    <property type="match status" value="1"/>
</dbReference>
<dbReference type="NCBIfam" id="TIGR01484">
    <property type="entry name" value="HAD-SF-IIB"/>
    <property type="match status" value="1"/>
</dbReference>
<dbReference type="InterPro" id="IPR000150">
    <property type="entry name" value="Cof"/>
</dbReference>
<dbReference type="GO" id="GO:0016791">
    <property type="term" value="F:phosphatase activity"/>
    <property type="evidence" value="ECO:0007669"/>
    <property type="project" value="UniProtKB-ARBA"/>
</dbReference>
<accession>A0A0E3GRB8</accession>
<dbReference type="PROSITE" id="PS01228">
    <property type="entry name" value="COF_1"/>
    <property type="match status" value="1"/>
</dbReference>